<dbReference type="Proteomes" id="UP000054007">
    <property type="component" value="Unassembled WGS sequence"/>
</dbReference>
<dbReference type="AlphaFoldDB" id="A0A0D7BQY1"/>
<gene>
    <name evidence="1" type="ORF">CYLTODRAFT_417603</name>
</gene>
<dbReference type="OrthoDB" id="2684605at2759"/>
<protein>
    <submittedName>
        <fullName evidence="1">Uncharacterized protein</fullName>
    </submittedName>
</protein>
<reference evidence="1 2" key="1">
    <citation type="journal article" date="2015" name="Fungal Genet. Biol.">
        <title>Evolution of novel wood decay mechanisms in Agaricales revealed by the genome sequences of Fistulina hepatica and Cylindrobasidium torrendii.</title>
        <authorList>
            <person name="Floudas D."/>
            <person name="Held B.W."/>
            <person name="Riley R."/>
            <person name="Nagy L.G."/>
            <person name="Koehler G."/>
            <person name="Ransdell A.S."/>
            <person name="Younus H."/>
            <person name="Chow J."/>
            <person name="Chiniquy J."/>
            <person name="Lipzen A."/>
            <person name="Tritt A."/>
            <person name="Sun H."/>
            <person name="Haridas S."/>
            <person name="LaButti K."/>
            <person name="Ohm R.A."/>
            <person name="Kues U."/>
            <person name="Blanchette R.A."/>
            <person name="Grigoriev I.V."/>
            <person name="Minto R.E."/>
            <person name="Hibbett D.S."/>
        </authorList>
    </citation>
    <scope>NUCLEOTIDE SEQUENCE [LARGE SCALE GENOMIC DNA]</scope>
    <source>
        <strain evidence="1 2">FP15055 ss-10</strain>
    </source>
</reference>
<keyword evidence="2" id="KW-1185">Reference proteome</keyword>
<evidence type="ECO:0000313" key="1">
    <source>
        <dbReference type="EMBL" id="KIY72827.1"/>
    </source>
</evidence>
<sequence length="284" mass="31697">MVTQTEGYLLTPGDTLRFAVALAALQHKPPEQAVESYALDLRRAGASTLDWRTLALNLEKQLRIAQVNSLTTENASATSSKKSTKRKNAHDALPSVISHSSTLPQILSSALRTDASSDKYQILRGRLVPDMAWAFKEGILFPAVDMIFELSWKLYKLSSSAKPSATLDDPRPGLLQVITHALELLPSREERRLVGRRAVEWLEGVVQPDVKLTDTGDPQDVRIVRKDALWYWCAIIVVAGLEQKDADRLVRQLSRRSTGLVQMDEVVRDLVEGTMESAWLELDK</sequence>
<organism evidence="1 2">
    <name type="scientific">Cylindrobasidium torrendii FP15055 ss-10</name>
    <dbReference type="NCBI Taxonomy" id="1314674"/>
    <lineage>
        <taxon>Eukaryota</taxon>
        <taxon>Fungi</taxon>
        <taxon>Dikarya</taxon>
        <taxon>Basidiomycota</taxon>
        <taxon>Agaricomycotina</taxon>
        <taxon>Agaricomycetes</taxon>
        <taxon>Agaricomycetidae</taxon>
        <taxon>Agaricales</taxon>
        <taxon>Marasmiineae</taxon>
        <taxon>Physalacriaceae</taxon>
        <taxon>Cylindrobasidium</taxon>
    </lineage>
</organism>
<accession>A0A0D7BQY1</accession>
<evidence type="ECO:0000313" key="2">
    <source>
        <dbReference type="Proteomes" id="UP000054007"/>
    </source>
</evidence>
<name>A0A0D7BQY1_9AGAR</name>
<dbReference type="EMBL" id="KN880440">
    <property type="protein sequence ID" value="KIY72827.1"/>
    <property type="molecule type" value="Genomic_DNA"/>
</dbReference>
<proteinExistence type="predicted"/>